<accession>A0AA86VDS5</accession>
<keyword evidence="3" id="KW-0052">Apoplast</keyword>
<organism evidence="9 10">
    <name type="scientific">Sphenostylis stenocarpa</name>
    <dbReference type="NCBI Taxonomy" id="92480"/>
    <lineage>
        <taxon>Eukaryota</taxon>
        <taxon>Viridiplantae</taxon>
        <taxon>Streptophyta</taxon>
        <taxon>Embryophyta</taxon>
        <taxon>Tracheophyta</taxon>
        <taxon>Spermatophyta</taxon>
        <taxon>Magnoliopsida</taxon>
        <taxon>eudicotyledons</taxon>
        <taxon>Gunneridae</taxon>
        <taxon>Pentapetalae</taxon>
        <taxon>rosids</taxon>
        <taxon>fabids</taxon>
        <taxon>Fabales</taxon>
        <taxon>Fabaceae</taxon>
        <taxon>Papilionoideae</taxon>
        <taxon>50 kb inversion clade</taxon>
        <taxon>NPAAA clade</taxon>
        <taxon>indigoferoid/millettioid clade</taxon>
        <taxon>Phaseoleae</taxon>
        <taxon>Sphenostylis</taxon>
    </lineage>
</organism>
<dbReference type="GO" id="GO:2000280">
    <property type="term" value="P:regulation of root development"/>
    <property type="evidence" value="ECO:0007669"/>
    <property type="project" value="TreeGrafter"/>
</dbReference>
<evidence type="ECO:0000256" key="8">
    <source>
        <dbReference type="SAM" id="MobiDB-lite"/>
    </source>
</evidence>
<evidence type="ECO:0000256" key="4">
    <source>
        <dbReference type="ARBA" id="ARBA00022525"/>
    </source>
</evidence>
<dbReference type="InterPro" id="IPR033250">
    <property type="entry name" value="CEP"/>
</dbReference>
<keyword evidence="7" id="KW-0379">Hydroxylation</keyword>
<keyword evidence="10" id="KW-1185">Reference proteome</keyword>
<protein>
    <submittedName>
        <fullName evidence="9">Uncharacterized protein</fullName>
    </submittedName>
</protein>
<evidence type="ECO:0000313" key="9">
    <source>
        <dbReference type="EMBL" id="CAJ1942773.1"/>
    </source>
</evidence>
<dbReference type="GO" id="GO:1901371">
    <property type="term" value="P:regulation of leaf morphogenesis"/>
    <property type="evidence" value="ECO:0007669"/>
    <property type="project" value="TreeGrafter"/>
</dbReference>
<dbReference type="GO" id="GO:0048046">
    <property type="term" value="C:apoplast"/>
    <property type="evidence" value="ECO:0007669"/>
    <property type="project" value="UniProtKB-SubCell"/>
</dbReference>
<keyword evidence="4" id="KW-0964">Secreted</keyword>
<evidence type="ECO:0000256" key="1">
    <source>
        <dbReference type="ARBA" id="ARBA00004271"/>
    </source>
</evidence>
<dbReference type="GO" id="GO:0048364">
    <property type="term" value="P:root development"/>
    <property type="evidence" value="ECO:0007669"/>
    <property type="project" value="InterPro"/>
</dbReference>
<dbReference type="GO" id="GO:0005179">
    <property type="term" value="F:hormone activity"/>
    <property type="evidence" value="ECO:0007669"/>
    <property type="project" value="UniProtKB-KW"/>
</dbReference>
<dbReference type="Proteomes" id="UP001189624">
    <property type="component" value="Chromosome 3"/>
</dbReference>
<reference evidence="9" key="1">
    <citation type="submission" date="2023-10" db="EMBL/GenBank/DDBJ databases">
        <authorList>
            <person name="Domelevo Entfellner J.-B."/>
        </authorList>
    </citation>
    <scope>NUCLEOTIDE SEQUENCE</scope>
</reference>
<dbReference type="EMBL" id="OY731400">
    <property type="protein sequence ID" value="CAJ1942773.1"/>
    <property type="molecule type" value="Genomic_DNA"/>
</dbReference>
<keyword evidence="6" id="KW-0732">Signal</keyword>
<dbReference type="PANTHER" id="PTHR33348:SF44">
    <property type="entry name" value="PRECURSOR OF CEP6"/>
    <property type="match status" value="1"/>
</dbReference>
<feature type="region of interest" description="Disordered" evidence="8">
    <location>
        <begin position="71"/>
        <end position="95"/>
    </location>
</feature>
<evidence type="ECO:0000256" key="7">
    <source>
        <dbReference type="ARBA" id="ARBA00023278"/>
    </source>
</evidence>
<dbReference type="GO" id="GO:0006995">
    <property type="term" value="P:cellular response to nitrogen starvation"/>
    <property type="evidence" value="ECO:0007669"/>
    <property type="project" value="UniProtKB-ARBA"/>
</dbReference>
<feature type="region of interest" description="Disordered" evidence="8">
    <location>
        <begin position="114"/>
        <end position="149"/>
    </location>
</feature>
<keyword evidence="5" id="KW-0372">Hormone</keyword>
<name>A0AA86VDS5_9FABA</name>
<gene>
    <name evidence="9" type="ORF">AYBTSS11_LOCUS11013</name>
</gene>
<dbReference type="AlphaFoldDB" id="A0AA86VDS5"/>
<evidence type="ECO:0000256" key="3">
    <source>
        <dbReference type="ARBA" id="ARBA00022523"/>
    </source>
</evidence>
<comment type="similarity">
    <text evidence="2">Belongs to the C-terminally encoded plant signaling peptide (CEP) family.</text>
</comment>
<comment type="subcellular location">
    <subcellularLocation>
        <location evidence="1">Secreted</location>
        <location evidence="1">Extracellular space</location>
        <location evidence="1">Apoplast</location>
    </subcellularLocation>
</comment>
<feature type="compositionally biased region" description="Basic and acidic residues" evidence="8">
    <location>
        <begin position="121"/>
        <end position="130"/>
    </location>
</feature>
<dbReference type="GO" id="GO:1902025">
    <property type="term" value="P:nitrate import"/>
    <property type="evidence" value="ECO:0007669"/>
    <property type="project" value="TreeGrafter"/>
</dbReference>
<dbReference type="Gramene" id="rna-AYBTSS11_LOCUS11013">
    <property type="protein sequence ID" value="CAJ1942773.1"/>
    <property type="gene ID" value="gene-AYBTSS11_LOCUS11013"/>
</dbReference>
<proteinExistence type="inferred from homology"/>
<evidence type="ECO:0000313" key="10">
    <source>
        <dbReference type="Proteomes" id="UP001189624"/>
    </source>
</evidence>
<evidence type="ECO:0000256" key="5">
    <source>
        <dbReference type="ARBA" id="ARBA00022702"/>
    </source>
</evidence>
<dbReference type="PANTHER" id="PTHR33348">
    <property type="entry name" value="PRECURSOR OF CEP5"/>
    <property type="match status" value="1"/>
</dbReference>
<evidence type="ECO:0000256" key="2">
    <source>
        <dbReference type="ARBA" id="ARBA00008963"/>
    </source>
</evidence>
<sequence>MAKFQTRYQYFFIFLALVAYYASLPAHARKINIKPFNQHSSLNTKTAANNVPSHKAYVELPHYEEARKLEDSGAGHTNDFRPTTPGGSPGVGHGIITSKYSKMKSMLAVQSPDVEVSVTEGSKDDFKPTEPGHSPGVGHAYKNKIGQEN</sequence>
<evidence type="ECO:0000256" key="6">
    <source>
        <dbReference type="ARBA" id="ARBA00022729"/>
    </source>
</evidence>